<protein>
    <submittedName>
        <fullName evidence="1">Uncharacterized protein</fullName>
    </submittedName>
</protein>
<evidence type="ECO:0000313" key="2">
    <source>
        <dbReference type="Proteomes" id="UP000760545"/>
    </source>
</evidence>
<proteinExistence type="predicted"/>
<gene>
    <name evidence="1" type="ORF">HC176_14445</name>
</gene>
<comment type="caution">
    <text evidence="1">The sequence shown here is derived from an EMBL/GenBank/DDBJ whole genome shotgun (WGS) entry which is preliminary data.</text>
</comment>
<sequence>MWPNAAESINLFALSIHQQLTVKSLKEMVFVYPR</sequence>
<keyword evidence="2" id="KW-1185">Reference proteome</keyword>
<dbReference type="InterPro" id="IPR016156">
    <property type="entry name" value="FAD/NAD-linked_Rdtase_dimer_sf"/>
</dbReference>
<dbReference type="EMBL" id="JAAVJS010000026">
    <property type="protein sequence ID" value="NJX16688.1"/>
    <property type="molecule type" value="Genomic_DNA"/>
</dbReference>
<organism evidence="1 2">
    <name type="scientific">Tamlana crocina</name>
    <dbReference type="NCBI Taxonomy" id="393006"/>
    <lineage>
        <taxon>Bacteria</taxon>
        <taxon>Pseudomonadati</taxon>
        <taxon>Bacteroidota</taxon>
        <taxon>Flavobacteriia</taxon>
        <taxon>Flavobacteriales</taxon>
        <taxon>Flavobacteriaceae</taxon>
        <taxon>Tamlana</taxon>
    </lineage>
</organism>
<name>A0ABX1DED3_9FLAO</name>
<dbReference type="SUPFAM" id="SSF55424">
    <property type="entry name" value="FAD/NAD-linked reductases, dimerisation (C-terminal) domain"/>
    <property type="match status" value="1"/>
</dbReference>
<accession>A0ABX1DED3</accession>
<dbReference type="Proteomes" id="UP000760545">
    <property type="component" value="Unassembled WGS sequence"/>
</dbReference>
<reference evidence="1 2" key="1">
    <citation type="submission" date="2020-03" db="EMBL/GenBank/DDBJ databases">
        <title>Tamlana sp. nov, isolated from XXX.</title>
        <authorList>
            <person name="Cao W.R."/>
        </authorList>
    </citation>
    <scope>NUCLEOTIDE SEQUENCE [LARGE SCALE GENOMIC DNA]</scope>
    <source>
        <strain evidence="1 2">HST1-43</strain>
    </source>
</reference>
<evidence type="ECO:0000313" key="1">
    <source>
        <dbReference type="EMBL" id="NJX16688.1"/>
    </source>
</evidence>